<reference evidence="2" key="1">
    <citation type="journal article" date="2019" name="Int. J. Syst. Evol. Microbiol.">
        <title>The Global Catalogue of Microorganisms (GCM) 10K type strain sequencing project: providing services to taxonomists for standard genome sequencing and annotation.</title>
        <authorList>
            <consortium name="The Broad Institute Genomics Platform"/>
            <consortium name="The Broad Institute Genome Sequencing Center for Infectious Disease"/>
            <person name="Wu L."/>
            <person name="Ma J."/>
        </authorList>
    </citation>
    <scope>NUCLEOTIDE SEQUENCE [LARGE SCALE GENOMIC DNA]</scope>
    <source>
        <strain evidence="2">JCM 3106</strain>
    </source>
</reference>
<dbReference type="RefSeq" id="WP_344906187.1">
    <property type="nucleotide sequence ID" value="NZ_BAAAWD010000027.1"/>
</dbReference>
<comment type="caution">
    <text evidence="1">The sequence shown here is derived from an EMBL/GenBank/DDBJ whole genome shotgun (WGS) entry which is preliminary data.</text>
</comment>
<proteinExistence type="predicted"/>
<dbReference type="Proteomes" id="UP001499930">
    <property type="component" value="Unassembled WGS sequence"/>
</dbReference>
<gene>
    <name evidence="1" type="ORF">GCM10017559_76870</name>
</gene>
<keyword evidence="2" id="KW-1185">Reference proteome</keyword>
<protein>
    <submittedName>
        <fullName evidence="1">Uncharacterized protein</fullName>
    </submittedName>
</protein>
<evidence type="ECO:0000313" key="1">
    <source>
        <dbReference type="EMBL" id="GAA3037608.1"/>
    </source>
</evidence>
<evidence type="ECO:0000313" key="2">
    <source>
        <dbReference type="Proteomes" id="UP001499930"/>
    </source>
</evidence>
<sequence>MGIIPRPRAALDNLDASALTYALSRMTPELTFLVLPGESWDEMMARREAASDILDDLLAEAADELADAEAVAW</sequence>
<name>A0ABP6LA99_9ACTN</name>
<accession>A0ABP6LA99</accession>
<organism evidence="1 2">
    <name type="scientific">Streptosporangium longisporum</name>
    <dbReference type="NCBI Taxonomy" id="46187"/>
    <lineage>
        <taxon>Bacteria</taxon>
        <taxon>Bacillati</taxon>
        <taxon>Actinomycetota</taxon>
        <taxon>Actinomycetes</taxon>
        <taxon>Streptosporangiales</taxon>
        <taxon>Streptosporangiaceae</taxon>
        <taxon>Streptosporangium</taxon>
    </lineage>
</organism>
<dbReference type="EMBL" id="BAAAWD010000027">
    <property type="protein sequence ID" value="GAA3037608.1"/>
    <property type="molecule type" value="Genomic_DNA"/>
</dbReference>